<dbReference type="SUPFAM" id="SSF50129">
    <property type="entry name" value="GroES-like"/>
    <property type="match status" value="1"/>
</dbReference>
<evidence type="ECO:0000256" key="5">
    <source>
        <dbReference type="ARBA" id="ARBA00023002"/>
    </source>
</evidence>
<dbReference type="PROSITE" id="PS00059">
    <property type="entry name" value="ADH_ZINC"/>
    <property type="match status" value="1"/>
</dbReference>
<dbReference type="InterPro" id="IPR011032">
    <property type="entry name" value="GroES-like_sf"/>
</dbReference>
<accession>A0A7K1FE81</accession>
<evidence type="ECO:0000256" key="1">
    <source>
        <dbReference type="ARBA" id="ARBA00001947"/>
    </source>
</evidence>
<proteinExistence type="inferred from homology"/>
<dbReference type="Pfam" id="PF08240">
    <property type="entry name" value="ADH_N"/>
    <property type="match status" value="1"/>
</dbReference>
<keyword evidence="5" id="KW-0560">Oxidoreductase</keyword>
<dbReference type="Pfam" id="PF00107">
    <property type="entry name" value="ADH_zinc_N"/>
    <property type="match status" value="1"/>
</dbReference>
<gene>
    <name evidence="8" type="ORF">GIS00_00395</name>
</gene>
<name>A0A7K1FE81_9ACTN</name>
<dbReference type="AlphaFoldDB" id="A0A7K1FE81"/>
<comment type="caution">
    <text evidence="8">The sequence shown here is derived from an EMBL/GenBank/DDBJ whole genome shotgun (WGS) entry which is preliminary data.</text>
</comment>
<dbReference type="Proteomes" id="UP000460221">
    <property type="component" value="Unassembled WGS sequence"/>
</dbReference>
<evidence type="ECO:0000259" key="7">
    <source>
        <dbReference type="SMART" id="SM00829"/>
    </source>
</evidence>
<dbReference type="Gene3D" id="3.90.180.10">
    <property type="entry name" value="Medium-chain alcohol dehydrogenases, catalytic domain"/>
    <property type="match status" value="1"/>
</dbReference>
<dbReference type="GO" id="GO:0008270">
    <property type="term" value="F:zinc ion binding"/>
    <property type="evidence" value="ECO:0007669"/>
    <property type="project" value="InterPro"/>
</dbReference>
<dbReference type="RefSeq" id="WP_154766475.1">
    <property type="nucleotide sequence ID" value="NZ_WLYK01000001.1"/>
</dbReference>
<evidence type="ECO:0000313" key="8">
    <source>
        <dbReference type="EMBL" id="MTD12401.1"/>
    </source>
</evidence>
<sequence length="322" mass="32882">MRAAVLYPEASAVRIVDVPEPRPATGWAVLEVGAAGLCHTDLHVMEGMQFSAKNTVDYTVTRPRILGHEVAGTVVEVGDPADDEWLGRRVAIGSGEQRHVTPGMHIDGGLAQFCAVPVTSLVTVPDGVPIEIAAVAPDSISTAYSAVHQAGAISAADRVAVIGLGGLGLSAVRIAGLSGATVFGVDIDPSRFAAAEAAGARSCVGDVTELTDEGLSLVIDFVGGRTTSAAVDAVGVAGRVVLVGLGASQMTVSPLSLVLGRKSLIGSLGSPKGQVLRKVLDLIAAGQITPAVEAVPFDELVSAYDRLRSGKVLGRMVTRPND</sequence>
<comment type="similarity">
    <text evidence="2 6">Belongs to the zinc-containing alcohol dehydrogenase family.</text>
</comment>
<dbReference type="PANTHER" id="PTHR43350">
    <property type="entry name" value="NAD-DEPENDENT ALCOHOL DEHYDROGENASE"/>
    <property type="match status" value="1"/>
</dbReference>
<dbReference type="SMART" id="SM00829">
    <property type="entry name" value="PKS_ER"/>
    <property type="match status" value="1"/>
</dbReference>
<evidence type="ECO:0000256" key="4">
    <source>
        <dbReference type="ARBA" id="ARBA00022833"/>
    </source>
</evidence>
<dbReference type="InterPro" id="IPR002328">
    <property type="entry name" value="ADH_Zn_CS"/>
</dbReference>
<evidence type="ECO:0000256" key="6">
    <source>
        <dbReference type="RuleBase" id="RU361277"/>
    </source>
</evidence>
<organism evidence="8 9">
    <name type="scientific">Nakamurella alba</name>
    <dbReference type="NCBI Taxonomy" id="2665158"/>
    <lineage>
        <taxon>Bacteria</taxon>
        <taxon>Bacillati</taxon>
        <taxon>Actinomycetota</taxon>
        <taxon>Actinomycetes</taxon>
        <taxon>Nakamurellales</taxon>
        <taxon>Nakamurellaceae</taxon>
        <taxon>Nakamurella</taxon>
    </lineage>
</organism>
<dbReference type="InterPro" id="IPR013154">
    <property type="entry name" value="ADH-like_N"/>
</dbReference>
<reference evidence="8 9" key="1">
    <citation type="submission" date="2019-11" db="EMBL/GenBank/DDBJ databases">
        <authorList>
            <person name="Jiang L.-Q."/>
        </authorList>
    </citation>
    <scope>NUCLEOTIDE SEQUENCE [LARGE SCALE GENOMIC DNA]</scope>
    <source>
        <strain evidence="8 9">YIM 132087</strain>
    </source>
</reference>
<comment type="cofactor">
    <cofactor evidence="1 6">
        <name>Zn(2+)</name>
        <dbReference type="ChEBI" id="CHEBI:29105"/>
    </cofactor>
</comment>
<keyword evidence="3 6" id="KW-0479">Metal-binding</keyword>
<dbReference type="InterPro" id="IPR036291">
    <property type="entry name" value="NAD(P)-bd_dom_sf"/>
</dbReference>
<evidence type="ECO:0000313" key="9">
    <source>
        <dbReference type="Proteomes" id="UP000460221"/>
    </source>
</evidence>
<dbReference type="InterPro" id="IPR020843">
    <property type="entry name" value="ER"/>
</dbReference>
<dbReference type="CDD" id="cd08254">
    <property type="entry name" value="hydroxyacyl_CoA_DH"/>
    <property type="match status" value="1"/>
</dbReference>
<keyword evidence="9" id="KW-1185">Reference proteome</keyword>
<dbReference type="EMBL" id="WLYK01000001">
    <property type="protein sequence ID" value="MTD12401.1"/>
    <property type="molecule type" value="Genomic_DNA"/>
</dbReference>
<keyword evidence="4 6" id="KW-0862">Zinc</keyword>
<feature type="domain" description="Enoyl reductase (ER)" evidence="7">
    <location>
        <begin position="10"/>
        <end position="318"/>
    </location>
</feature>
<dbReference type="GO" id="GO:0016491">
    <property type="term" value="F:oxidoreductase activity"/>
    <property type="evidence" value="ECO:0007669"/>
    <property type="project" value="UniProtKB-KW"/>
</dbReference>
<evidence type="ECO:0000256" key="3">
    <source>
        <dbReference type="ARBA" id="ARBA00022723"/>
    </source>
</evidence>
<dbReference type="InterPro" id="IPR013149">
    <property type="entry name" value="ADH-like_C"/>
</dbReference>
<evidence type="ECO:0000256" key="2">
    <source>
        <dbReference type="ARBA" id="ARBA00008072"/>
    </source>
</evidence>
<protein>
    <submittedName>
        <fullName evidence="8">Zinc-binding dehydrogenase</fullName>
    </submittedName>
</protein>
<dbReference type="PANTHER" id="PTHR43350:SF17">
    <property type="entry name" value="NAD-DEPENDENT ALCOHOL DEHYDROGENASE"/>
    <property type="match status" value="1"/>
</dbReference>
<dbReference type="SUPFAM" id="SSF51735">
    <property type="entry name" value="NAD(P)-binding Rossmann-fold domains"/>
    <property type="match status" value="1"/>
</dbReference>